<keyword evidence="4 5" id="KW-0472">Membrane</keyword>
<dbReference type="InterPro" id="IPR012340">
    <property type="entry name" value="NA-bd_OB-fold"/>
</dbReference>
<comment type="subcellular location">
    <subcellularLocation>
        <location evidence="1">Membrane</location>
        <topology evidence="1">Multi-pass membrane protein</topology>
    </subcellularLocation>
</comment>
<dbReference type="Gene3D" id="2.40.50.140">
    <property type="entry name" value="Nucleic acid-binding proteins"/>
    <property type="match status" value="1"/>
</dbReference>
<dbReference type="RefSeq" id="WP_099382340.1">
    <property type="nucleotide sequence ID" value="NZ_PEBD01000005.1"/>
</dbReference>
<evidence type="ECO:0000313" key="7">
    <source>
        <dbReference type="EMBL" id="PHV67665.1"/>
    </source>
</evidence>
<reference evidence="7 8" key="1">
    <citation type="submission" date="2017-10" db="EMBL/GenBank/DDBJ databases">
        <title>The draft genome sequence of Williamsia sp. BULT 1.1 isolated from the semi-arid grassland soils from South Africa.</title>
        <authorList>
            <person name="Kabwe M.H."/>
            <person name="Govender N."/>
            <person name="Mutseka Lunga P."/>
            <person name="Vikram S."/>
            <person name="Makhalanyane T.P."/>
        </authorList>
    </citation>
    <scope>NUCLEOTIDE SEQUENCE [LARGE SCALE GENOMIC DNA]</scope>
    <source>
        <strain evidence="7 8">BULT 1.1</strain>
    </source>
</reference>
<dbReference type="Pfam" id="PF01957">
    <property type="entry name" value="NfeD"/>
    <property type="match status" value="1"/>
</dbReference>
<evidence type="ECO:0000256" key="3">
    <source>
        <dbReference type="ARBA" id="ARBA00022989"/>
    </source>
</evidence>
<evidence type="ECO:0000256" key="4">
    <source>
        <dbReference type="ARBA" id="ARBA00023136"/>
    </source>
</evidence>
<dbReference type="EMBL" id="PEBD01000005">
    <property type="protein sequence ID" value="PHV67665.1"/>
    <property type="molecule type" value="Genomic_DNA"/>
</dbReference>
<gene>
    <name evidence="7" type="ORF">CSW57_08370</name>
</gene>
<keyword evidence="2 5" id="KW-0812">Transmembrane</keyword>
<evidence type="ECO:0000259" key="6">
    <source>
        <dbReference type="Pfam" id="PF01957"/>
    </source>
</evidence>
<dbReference type="InterPro" id="IPR002810">
    <property type="entry name" value="NfeD-like_C"/>
</dbReference>
<comment type="caution">
    <text evidence="7">The sequence shown here is derived from an EMBL/GenBank/DDBJ whole genome shotgun (WGS) entry which is preliminary data.</text>
</comment>
<evidence type="ECO:0000313" key="8">
    <source>
        <dbReference type="Proteomes" id="UP000225108"/>
    </source>
</evidence>
<feature type="domain" description="NfeD-like C-terminal" evidence="6">
    <location>
        <begin position="83"/>
        <end position="141"/>
    </location>
</feature>
<dbReference type="AlphaFoldDB" id="A0A2G3PPE8"/>
<dbReference type="PANTHER" id="PTHR33507:SF3">
    <property type="entry name" value="INNER MEMBRANE PROTEIN YBBJ"/>
    <property type="match status" value="1"/>
</dbReference>
<dbReference type="PANTHER" id="PTHR33507">
    <property type="entry name" value="INNER MEMBRANE PROTEIN YBBJ"/>
    <property type="match status" value="1"/>
</dbReference>
<organism evidence="7 8">
    <name type="scientific">Williamsia marianensis</name>
    <dbReference type="NCBI Taxonomy" id="85044"/>
    <lineage>
        <taxon>Bacteria</taxon>
        <taxon>Bacillati</taxon>
        <taxon>Actinomycetota</taxon>
        <taxon>Actinomycetes</taxon>
        <taxon>Mycobacteriales</taxon>
        <taxon>Nocardiaceae</taxon>
        <taxon>Williamsia</taxon>
    </lineage>
</organism>
<feature type="transmembrane region" description="Helical" evidence="5">
    <location>
        <begin position="50"/>
        <end position="68"/>
    </location>
</feature>
<evidence type="ECO:0000256" key="1">
    <source>
        <dbReference type="ARBA" id="ARBA00004141"/>
    </source>
</evidence>
<name>A0A2G3PPE8_WILMA</name>
<dbReference type="SUPFAM" id="SSF141322">
    <property type="entry name" value="NfeD domain-like"/>
    <property type="match status" value="1"/>
</dbReference>
<evidence type="ECO:0000256" key="5">
    <source>
        <dbReference type="SAM" id="Phobius"/>
    </source>
</evidence>
<evidence type="ECO:0000256" key="2">
    <source>
        <dbReference type="ARBA" id="ARBA00022692"/>
    </source>
</evidence>
<protein>
    <recommendedName>
        <fullName evidence="6">NfeD-like C-terminal domain-containing protein</fullName>
    </recommendedName>
</protein>
<accession>A0A2G3PPE8</accession>
<dbReference type="GO" id="GO:0005886">
    <property type="term" value="C:plasma membrane"/>
    <property type="evidence" value="ECO:0007669"/>
    <property type="project" value="TreeGrafter"/>
</dbReference>
<dbReference type="Proteomes" id="UP000225108">
    <property type="component" value="Unassembled WGS sequence"/>
</dbReference>
<keyword evidence="3 5" id="KW-1133">Transmembrane helix</keyword>
<proteinExistence type="predicted"/>
<sequence>MGALLWLVAGLILIGAETLSGDLILLMLAGGALSAAGVSAVLDPPLWVDGVVFAVVSLLLLFAVRPVARRHMFTRPRLATNTEALVGRQALVITPVDERSGQVKFGGEVWSARSATPGDHFAEGESVTVLEIDGPTAVVWKG</sequence>
<dbReference type="InterPro" id="IPR052165">
    <property type="entry name" value="Membrane_assoc_protease"/>
</dbReference>